<dbReference type="OrthoDB" id="9807264at2"/>
<proteinExistence type="inferred from homology"/>
<protein>
    <recommendedName>
        <fullName evidence="2">FAD assembly factor SdhE</fullName>
    </recommendedName>
</protein>
<evidence type="ECO:0000256" key="3">
    <source>
        <dbReference type="ARBA" id="ARBA00023186"/>
    </source>
</evidence>
<reference evidence="4 5" key="1">
    <citation type="submission" date="2014-01" db="EMBL/GenBank/DDBJ databases">
        <title>Roseivivax halodurans JCM 10272 Genome Sequencing.</title>
        <authorList>
            <person name="Lai Q."/>
            <person name="Li G."/>
            <person name="Shao Z."/>
        </authorList>
    </citation>
    <scope>NUCLEOTIDE SEQUENCE [LARGE SCALE GENOMIC DNA]</scope>
    <source>
        <strain evidence="4 5">JCM 10272</strain>
    </source>
</reference>
<dbReference type="RefSeq" id="WP_037261827.1">
    <property type="nucleotide sequence ID" value="NZ_JALZ01000008.1"/>
</dbReference>
<dbReference type="PANTHER" id="PTHR12469">
    <property type="entry name" value="PROTEIN EMI5 HOMOLOG, MITOCHONDRIAL"/>
    <property type="match status" value="1"/>
</dbReference>
<comment type="caution">
    <text evidence="4">The sequence shown here is derived from an EMBL/GenBank/DDBJ whole genome shotgun (WGS) entry which is preliminary data.</text>
</comment>
<dbReference type="Proteomes" id="UP000022447">
    <property type="component" value="Unassembled WGS sequence"/>
</dbReference>
<dbReference type="InterPro" id="IPR005631">
    <property type="entry name" value="SDH"/>
</dbReference>
<dbReference type="Gene3D" id="1.10.150.250">
    <property type="entry name" value="Flavinator of succinate dehydrogenase"/>
    <property type="match status" value="1"/>
</dbReference>
<dbReference type="GO" id="GO:0006099">
    <property type="term" value="P:tricarboxylic acid cycle"/>
    <property type="evidence" value="ECO:0007669"/>
    <property type="project" value="TreeGrafter"/>
</dbReference>
<dbReference type="SUPFAM" id="SSF109910">
    <property type="entry name" value="YgfY-like"/>
    <property type="match status" value="1"/>
</dbReference>
<comment type="similarity">
    <text evidence="1">Belongs to the SdhE FAD assembly factor family.</text>
</comment>
<evidence type="ECO:0000256" key="1">
    <source>
        <dbReference type="ARBA" id="ARBA00008571"/>
    </source>
</evidence>
<gene>
    <name evidence="4" type="ORF">OCH239_21220</name>
</gene>
<evidence type="ECO:0000256" key="2">
    <source>
        <dbReference type="ARBA" id="ARBA00019418"/>
    </source>
</evidence>
<dbReference type="Pfam" id="PF03937">
    <property type="entry name" value="Sdh5"/>
    <property type="match status" value="1"/>
</dbReference>
<keyword evidence="5" id="KW-1185">Reference proteome</keyword>
<dbReference type="STRING" id="1449350.OCH239_21220"/>
<dbReference type="EMBL" id="JALZ01000008">
    <property type="protein sequence ID" value="ETX14873.1"/>
    <property type="molecule type" value="Genomic_DNA"/>
</dbReference>
<accession>X7EIB0</accession>
<organism evidence="4 5">
    <name type="scientific">Roseivivax halodurans JCM 10272</name>
    <dbReference type="NCBI Taxonomy" id="1449350"/>
    <lineage>
        <taxon>Bacteria</taxon>
        <taxon>Pseudomonadati</taxon>
        <taxon>Pseudomonadota</taxon>
        <taxon>Alphaproteobacteria</taxon>
        <taxon>Rhodobacterales</taxon>
        <taxon>Roseobacteraceae</taxon>
        <taxon>Roseivivax</taxon>
    </lineage>
</organism>
<dbReference type="InterPro" id="IPR036714">
    <property type="entry name" value="SDH_sf"/>
</dbReference>
<dbReference type="PANTHER" id="PTHR12469:SF2">
    <property type="entry name" value="SUCCINATE DEHYDROGENASE ASSEMBLY FACTOR 2, MITOCHONDRIAL"/>
    <property type="match status" value="1"/>
</dbReference>
<evidence type="ECO:0000313" key="5">
    <source>
        <dbReference type="Proteomes" id="UP000022447"/>
    </source>
</evidence>
<dbReference type="AlphaFoldDB" id="X7EIB0"/>
<name>X7EIB0_9RHOB</name>
<evidence type="ECO:0000313" key="4">
    <source>
        <dbReference type="EMBL" id="ETX14873.1"/>
    </source>
</evidence>
<dbReference type="PATRIC" id="fig|1449350.3.peg.2073"/>
<sequence length="88" mass="10281">MSEETREVRLKRLKMRSSRRGTKEMDLILMRFAETRLPDLGAEELDRYEALLEESDTELYTWISGQIAPPEAHAPMVERIASEMPQRS</sequence>
<dbReference type="eggNOG" id="COG2938">
    <property type="taxonomic scope" value="Bacteria"/>
</dbReference>
<keyword evidence="3" id="KW-0143">Chaperone</keyword>